<evidence type="ECO:0008006" key="3">
    <source>
        <dbReference type="Google" id="ProtNLM"/>
    </source>
</evidence>
<proteinExistence type="predicted"/>
<accession>A0A437QS58</accession>
<comment type="caution">
    <text evidence="1">The sequence shown here is derived from an EMBL/GenBank/DDBJ whole genome shotgun (WGS) entry which is preliminary data.</text>
</comment>
<name>A0A437QS58_9GAMM</name>
<dbReference type="Proteomes" id="UP000283077">
    <property type="component" value="Unassembled WGS sequence"/>
</dbReference>
<organism evidence="1 2">
    <name type="scientific">Rheinheimera riviphila</name>
    <dbReference type="NCBI Taxonomy" id="1834037"/>
    <lineage>
        <taxon>Bacteria</taxon>
        <taxon>Pseudomonadati</taxon>
        <taxon>Pseudomonadota</taxon>
        <taxon>Gammaproteobacteria</taxon>
        <taxon>Chromatiales</taxon>
        <taxon>Chromatiaceae</taxon>
        <taxon>Rheinheimera</taxon>
    </lineage>
</organism>
<evidence type="ECO:0000313" key="2">
    <source>
        <dbReference type="Proteomes" id="UP000283077"/>
    </source>
</evidence>
<protein>
    <recommendedName>
        <fullName evidence="3">Zinc ribbon-containing protein</fullName>
    </recommendedName>
</protein>
<keyword evidence="2" id="KW-1185">Reference proteome</keyword>
<dbReference type="OrthoDB" id="3174978at2"/>
<dbReference type="InterPro" id="IPR009912">
    <property type="entry name" value="DUF1451"/>
</dbReference>
<dbReference type="Pfam" id="PF07295">
    <property type="entry name" value="DUF1451"/>
    <property type="match status" value="1"/>
</dbReference>
<reference evidence="1 2" key="1">
    <citation type="submission" date="2019-01" db="EMBL/GenBank/DDBJ databases">
        <authorList>
            <person name="Chen W.-M."/>
        </authorList>
    </citation>
    <scope>NUCLEOTIDE SEQUENCE [LARGE SCALE GENOMIC DNA]</scope>
    <source>
        <strain evidence="1 2">KYPC3</strain>
    </source>
</reference>
<dbReference type="EMBL" id="SACS01000010">
    <property type="protein sequence ID" value="RVU37341.1"/>
    <property type="molecule type" value="Genomic_DNA"/>
</dbReference>
<evidence type="ECO:0000313" key="1">
    <source>
        <dbReference type="EMBL" id="RVU37341.1"/>
    </source>
</evidence>
<dbReference type="RefSeq" id="WP_127699068.1">
    <property type="nucleotide sequence ID" value="NZ_SACS01000010.1"/>
</dbReference>
<gene>
    <name evidence="1" type="ORF">EOE67_10675</name>
</gene>
<dbReference type="AlphaFoldDB" id="A0A437QS58"/>
<sequence>MQDFHTRYQQWLNELAAAISQAKQQQVTQLFNLSETLKAYWKAGNDLTAYETSLFIETFRRQSDEQTMPSLWPETLWYELAQVTDKTQLEWQDLQSDFVHNGVYLAGEEVGMGMYCCYDCGGSVVFYHPAMLGECAACGAIRFRRQGLPV</sequence>